<dbReference type="InterPro" id="IPR050249">
    <property type="entry name" value="Pseudomonas-type_ThrB"/>
</dbReference>
<keyword evidence="3" id="KW-0808">Transferase</keyword>
<dbReference type="AlphaFoldDB" id="A0A7M4DLB3"/>
<dbReference type="InterPro" id="IPR002575">
    <property type="entry name" value="Aminoglycoside_PTrfase"/>
</dbReference>
<evidence type="ECO:0000259" key="2">
    <source>
        <dbReference type="Pfam" id="PF01636"/>
    </source>
</evidence>
<organism evidence="3 4">
    <name type="scientific">Occultella aeris</name>
    <dbReference type="NCBI Taxonomy" id="2761496"/>
    <lineage>
        <taxon>Bacteria</taxon>
        <taxon>Bacillati</taxon>
        <taxon>Actinomycetota</taxon>
        <taxon>Actinomycetes</taxon>
        <taxon>Micrococcales</taxon>
        <taxon>Ruaniaceae</taxon>
        <taxon>Occultella</taxon>
    </lineage>
</organism>
<evidence type="ECO:0000313" key="3">
    <source>
        <dbReference type="EMBL" id="VZO38047.1"/>
    </source>
</evidence>
<sequence length="316" mass="34273">MLWERDHAPDALQARFGFTDVDEATGWLTGVLRRGWGLPVVDCERVLISDHNAIAWVRTDASRLVVKVGSKASAFERLAAIADVLAELDAAGLPVAAPLRSIGGARRVVDHTDRPLSVVVQPLVEGDLLDTADAVAVRAAGAALAHLHEAAADLPTAGVMTNRGVPEPDLRRRLLTGIDAAGSERAPRACARLAELLVELPDIDTPPRLIHSDYRGTNILMSGRRVVAILDFDEMTVDHRVYDVARAVVNLATRFRSWRPTTPEARTQFLAGYRSRGMLTEREEGWLEAFILWMGVGSVPPGDDPDGWAAAVEHGL</sequence>
<dbReference type="EMBL" id="CACRYJ010000044">
    <property type="protein sequence ID" value="VZO38047.1"/>
    <property type="molecule type" value="Genomic_DNA"/>
</dbReference>
<accession>A0A7M4DLB3</accession>
<dbReference type="InterPro" id="IPR011009">
    <property type="entry name" value="Kinase-like_dom_sf"/>
</dbReference>
<keyword evidence="3" id="KW-0418">Kinase</keyword>
<keyword evidence="4" id="KW-1185">Reference proteome</keyword>
<dbReference type="Pfam" id="PF01636">
    <property type="entry name" value="APH"/>
    <property type="match status" value="1"/>
</dbReference>
<comment type="caution">
    <text evidence="3">The sequence shown here is derived from an EMBL/GenBank/DDBJ whole genome shotgun (WGS) entry which is preliminary data.</text>
</comment>
<gene>
    <name evidence="3" type="ORF">HALOF300_02930</name>
</gene>
<evidence type="ECO:0000313" key="4">
    <source>
        <dbReference type="Proteomes" id="UP000419743"/>
    </source>
</evidence>
<name>A0A7M4DLB3_9MICO</name>
<dbReference type="Gene3D" id="3.90.1200.10">
    <property type="match status" value="1"/>
</dbReference>
<protein>
    <submittedName>
        <fullName evidence="3">Homoserine kinase</fullName>
    </submittedName>
</protein>
<dbReference type="PANTHER" id="PTHR21064">
    <property type="entry name" value="AMINOGLYCOSIDE PHOSPHOTRANSFERASE DOMAIN-CONTAINING PROTEIN-RELATED"/>
    <property type="match status" value="1"/>
</dbReference>
<dbReference type="SUPFAM" id="SSF56112">
    <property type="entry name" value="Protein kinase-like (PK-like)"/>
    <property type="match status" value="1"/>
</dbReference>
<feature type="domain" description="Aminoglycoside phosphotransferase" evidence="2">
    <location>
        <begin position="54"/>
        <end position="277"/>
    </location>
</feature>
<reference evidence="3 4" key="1">
    <citation type="submission" date="2019-11" db="EMBL/GenBank/DDBJ databases">
        <authorList>
            <person name="Criscuolo A."/>
        </authorList>
    </citation>
    <scope>NUCLEOTIDE SEQUENCE [LARGE SCALE GENOMIC DNA]</scope>
    <source>
        <strain evidence="3">CIP111667</strain>
    </source>
</reference>
<proteinExistence type="inferred from homology"/>
<dbReference type="PANTHER" id="PTHR21064:SF6">
    <property type="entry name" value="AMINOGLYCOSIDE PHOSPHOTRANSFERASE DOMAIN-CONTAINING PROTEIN"/>
    <property type="match status" value="1"/>
</dbReference>
<dbReference type="Proteomes" id="UP000419743">
    <property type="component" value="Unassembled WGS sequence"/>
</dbReference>
<dbReference type="GO" id="GO:0019202">
    <property type="term" value="F:amino acid kinase activity"/>
    <property type="evidence" value="ECO:0007669"/>
    <property type="project" value="TreeGrafter"/>
</dbReference>
<comment type="similarity">
    <text evidence="1">Belongs to the pseudomonas-type ThrB family.</text>
</comment>
<evidence type="ECO:0000256" key="1">
    <source>
        <dbReference type="ARBA" id="ARBA00038240"/>
    </source>
</evidence>